<keyword evidence="3" id="KW-1185">Reference proteome</keyword>
<evidence type="ECO:0000313" key="3">
    <source>
        <dbReference type="Proteomes" id="UP000199062"/>
    </source>
</evidence>
<reference evidence="2 3" key="1">
    <citation type="submission" date="2016-10" db="EMBL/GenBank/DDBJ databases">
        <authorList>
            <person name="de Groot N.N."/>
        </authorList>
    </citation>
    <scope>NUCLEOTIDE SEQUENCE [LARGE SCALE GENOMIC DNA]</scope>
    <source>
        <strain evidence="2 3">CGMCC 1.10457</strain>
    </source>
</reference>
<evidence type="ECO:0000256" key="1">
    <source>
        <dbReference type="SAM" id="MobiDB-lite"/>
    </source>
</evidence>
<gene>
    <name evidence="2" type="ORF">SAMN05216559_2310</name>
</gene>
<accession>A0A1I6L9B9</accession>
<feature type="region of interest" description="Disordered" evidence="1">
    <location>
        <begin position="308"/>
        <end position="343"/>
    </location>
</feature>
<organism evidence="2 3">
    <name type="scientific">Halomicrobium zhouii</name>
    <dbReference type="NCBI Taxonomy" id="767519"/>
    <lineage>
        <taxon>Archaea</taxon>
        <taxon>Methanobacteriati</taxon>
        <taxon>Methanobacteriota</taxon>
        <taxon>Stenosarchaea group</taxon>
        <taxon>Halobacteria</taxon>
        <taxon>Halobacteriales</taxon>
        <taxon>Haloarculaceae</taxon>
        <taxon>Halomicrobium</taxon>
    </lineage>
</organism>
<dbReference type="Proteomes" id="UP000199062">
    <property type="component" value="Unassembled WGS sequence"/>
</dbReference>
<dbReference type="STRING" id="767519.SAMN05216559_2310"/>
<evidence type="ECO:0000313" key="2">
    <source>
        <dbReference type="EMBL" id="SFS00103.1"/>
    </source>
</evidence>
<protein>
    <recommendedName>
        <fullName evidence="4">DUF955 domain-containing protein</fullName>
    </recommendedName>
</protein>
<dbReference type="EMBL" id="FOZK01000002">
    <property type="protein sequence ID" value="SFS00103.1"/>
    <property type="molecule type" value="Genomic_DNA"/>
</dbReference>
<dbReference type="AlphaFoldDB" id="A0A1I6L9B9"/>
<dbReference type="RefSeq" id="WP_245778653.1">
    <property type="nucleotide sequence ID" value="NZ_FOZK01000002.1"/>
</dbReference>
<sequence length="343" mass="38433">MSSQDDQRVSFDDQETRDDEMHSTITEWVEDLADLTDEAATSEQFQEWLDVQSRFHEYSYRNTLLIKAQCPQATKVAGYHTWQSEFDRHVTEGESAIWIWAPIVTTRCPECQNAPSYHDSIDCEYDETPPEEWSEGLVGFRPTTVFDISQTEGDPLPELDTETNGDAGDLVSELLEAATELGIDVRLVPNHEWSHGDAKGVCQYDGDGSAPVVEVQETENDADLATTLVHEYAHALLHSDVDDATERSKREVEAEAVAYVVGRHFDLDTNNSAFYLAAWEGDDSDAITERLGRISRTAEKIIDTVEVTSGEQTQKDCGPRRDSSFKSDENQHVNNTGNSDGCR</sequence>
<feature type="compositionally biased region" description="Polar residues" evidence="1">
    <location>
        <begin position="332"/>
        <end position="343"/>
    </location>
</feature>
<name>A0A1I6L9B9_9EURY</name>
<feature type="region of interest" description="Disordered" evidence="1">
    <location>
        <begin position="1"/>
        <end position="23"/>
    </location>
</feature>
<evidence type="ECO:0008006" key="4">
    <source>
        <dbReference type="Google" id="ProtNLM"/>
    </source>
</evidence>
<proteinExistence type="predicted"/>
<feature type="compositionally biased region" description="Basic and acidic residues" evidence="1">
    <location>
        <begin position="1"/>
        <end position="11"/>
    </location>
</feature>
<feature type="compositionally biased region" description="Basic and acidic residues" evidence="1">
    <location>
        <begin position="313"/>
        <end position="331"/>
    </location>
</feature>